<evidence type="ECO:0000313" key="5">
    <source>
        <dbReference type="Proteomes" id="UP000584325"/>
    </source>
</evidence>
<protein>
    <submittedName>
        <fullName evidence="2">Uncharacterized protein</fullName>
    </submittedName>
</protein>
<evidence type="ECO:0000313" key="3">
    <source>
        <dbReference type="EMBL" id="QCP11758.1"/>
    </source>
</evidence>
<evidence type="ECO:0000313" key="4">
    <source>
        <dbReference type="Proteomes" id="UP000298763"/>
    </source>
</evidence>
<reference evidence="3 4" key="1">
    <citation type="submission" date="2019-05" db="EMBL/GenBank/DDBJ databases">
        <title>Draft Genome Sequences of Six Type Strains of the Genus Massilia.</title>
        <authorList>
            <person name="Miess H."/>
            <person name="Frediansyhah A."/>
            <person name="Gross H."/>
        </authorList>
    </citation>
    <scope>NUCLEOTIDE SEQUENCE [LARGE SCALE GENOMIC DNA]</scope>
    <source>
        <strain evidence="3 4">DSMZ 26121</strain>
    </source>
</reference>
<feature type="region of interest" description="Disordered" evidence="1">
    <location>
        <begin position="28"/>
        <end position="53"/>
    </location>
</feature>
<name>A0A4P8HSY0_9BURK</name>
<dbReference type="AlphaFoldDB" id="A0A4P8HSY0"/>
<dbReference type="EMBL" id="CP040017">
    <property type="protein sequence ID" value="QCP11758.1"/>
    <property type="molecule type" value="Genomic_DNA"/>
</dbReference>
<dbReference type="RefSeq" id="WP_137314604.1">
    <property type="nucleotide sequence ID" value="NZ_CP040017.1"/>
</dbReference>
<evidence type="ECO:0000313" key="2">
    <source>
        <dbReference type="EMBL" id="MBB3220771.1"/>
    </source>
</evidence>
<dbReference type="OrthoDB" id="6027631at2"/>
<evidence type="ECO:0000256" key="1">
    <source>
        <dbReference type="SAM" id="MobiDB-lite"/>
    </source>
</evidence>
<dbReference type="Proteomes" id="UP000584325">
    <property type="component" value="Unassembled WGS sequence"/>
</dbReference>
<reference evidence="2 5" key="2">
    <citation type="submission" date="2020-08" db="EMBL/GenBank/DDBJ databases">
        <title>Genomic Encyclopedia of Type Strains, Phase III (KMG-III): the genomes of soil and plant-associated and newly described type strains.</title>
        <authorList>
            <person name="Whitman W."/>
        </authorList>
    </citation>
    <scope>NUCLEOTIDE SEQUENCE [LARGE SCALE GENOMIC DNA]</scope>
    <source>
        <strain evidence="2 5">CECT 7753</strain>
    </source>
</reference>
<sequence length="253" mass="27253">MKNHGTLAVLLLLAGGLIYSAMQQPRDRLQSNRRGAEATASMAQARGLSHGTPKLAAETAGGRIDRLPADTLHDMPSHQDTGRFVCKLPAEVGPVPLLDAVDAYLRGLPDSRRDPDLLRGLHRAAQQGNWLAKVQLFLSTLGNPAPDDTTLFSTITLIEWMQEHRIGTLYAAIGDAAGASGQHHGAPGNALSSLDIYAAMHHNYPSQYKVGRELLRSGDARQVATGRRMLDCAARALPVYRQADESRALAVRG</sequence>
<accession>A0A4P8HSY0</accession>
<keyword evidence="4" id="KW-1185">Reference proteome</keyword>
<dbReference type="EMBL" id="JACHXS010000002">
    <property type="protein sequence ID" value="MBB3220771.1"/>
    <property type="molecule type" value="Genomic_DNA"/>
</dbReference>
<organism evidence="2 5">
    <name type="scientific">Pseudoduganella umbonata</name>
    <dbReference type="NCBI Taxonomy" id="864828"/>
    <lineage>
        <taxon>Bacteria</taxon>
        <taxon>Pseudomonadati</taxon>
        <taxon>Pseudomonadota</taxon>
        <taxon>Betaproteobacteria</taxon>
        <taxon>Burkholderiales</taxon>
        <taxon>Oxalobacteraceae</taxon>
        <taxon>Telluria group</taxon>
        <taxon>Pseudoduganella</taxon>
    </lineage>
</organism>
<gene>
    <name evidence="3" type="ORF">FCL38_16015</name>
    <name evidence="2" type="ORF">FHS02_001570</name>
</gene>
<dbReference type="Proteomes" id="UP000298763">
    <property type="component" value="Chromosome"/>
</dbReference>
<proteinExistence type="predicted"/>